<evidence type="ECO:0000256" key="1">
    <source>
        <dbReference type="SAM" id="Phobius"/>
    </source>
</evidence>
<evidence type="ECO:0000313" key="3">
    <source>
        <dbReference type="Proteomes" id="UP000199379"/>
    </source>
</evidence>
<keyword evidence="1" id="KW-1133">Transmembrane helix</keyword>
<dbReference type="EMBL" id="FNYD01000005">
    <property type="protein sequence ID" value="SEJ50396.1"/>
    <property type="molecule type" value="Genomic_DNA"/>
</dbReference>
<dbReference type="Proteomes" id="UP000199379">
    <property type="component" value="Unassembled WGS sequence"/>
</dbReference>
<accession>A0A1H6ZCE1</accession>
<protein>
    <submittedName>
        <fullName evidence="2">Uncharacterized protein</fullName>
    </submittedName>
</protein>
<sequence>MFLELIGTVFAGLAMAGVVMALNRATGGRLPRWLVPVAAGLAMIAVTISSEYSWYDRTRANLPDGLQVVQEVESRAFYRPWTYVVPYVDRFAAVDTASVQSNAELPGQHLADLYFFGRWAPVSKLPVLVDCAGGRRASLADGAEFGDDGAVLDAEWVQVGAEDPVLRAICEAS</sequence>
<gene>
    <name evidence="2" type="ORF">SAMN05444007_10576</name>
</gene>
<dbReference type="STRING" id="1227549.SAMN05444007_10576"/>
<proteinExistence type="predicted"/>
<keyword evidence="1" id="KW-0812">Transmembrane</keyword>
<organism evidence="2 3">
    <name type="scientific">Cribrihabitans marinus</name>
    <dbReference type="NCBI Taxonomy" id="1227549"/>
    <lineage>
        <taxon>Bacteria</taxon>
        <taxon>Pseudomonadati</taxon>
        <taxon>Pseudomonadota</taxon>
        <taxon>Alphaproteobacteria</taxon>
        <taxon>Rhodobacterales</taxon>
        <taxon>Paracoccaceae</taxon>
        <taxon>Cribrihabitans</taxon>
    </lineage>
</organism>
<evidence type="ECO:0000313" key="2">
    <source>
        <dbReference type="EMBL" id="SEJ50396.1"/>
    </source>
</evidence>
<feature type="transmembrane region" description="Helical" evidence="1">
    <location>
        <begin position="31"/>
        <end position="49"/>
    </location>
</feature>
<dbReference type="RefSeq" id="WP_092366471.1">
    <property type="nucleotide sequence ID" value="NZ_BMGV01000005.1"/>
</dbReference>
<dbReference type="OrthoDB" id="8601734at2"/>
<name>A0A1H6ZCE1_9RHOB</name>
<reference evidence="2 3" key="1">
    <citation type="submission" date="2016-10" db="EMBL/GenBank/DDBJ databases">
        <authorList>
            <person name="de Groot N.N."/>
        </authorList>
    </citation>
    <scope>NUCLEOTIDE SEQUENCE [LARGE SCALE GENOMIC DNA]</scope>
    <source>
        <strain evidence="2 3">DSM 29340</strain>
    </source>
</reference>
<dbReference type="AlphaFoldDB" id="A0A1H6ZCE1"/>
<keyword evidence="3" id="KW-1185">Reference proteome</keyword>
<keyword evidence="1" id="KW-0472">Membrane</keyword>